<dbReference type="EMBL" id="FNQH01000001">
    <property type="protein sequence ID" value="SDZ95422.1"/>
    <property type="molecule type" value="Genomic_DNA"/>
</dbReference>
<protein>
    <recommendedName>
        <fullName evidence="3">Protein NO VEIN C-terminal domain-containing protein</fullName>
    </recommendedName>
</protein>
<comment type="caution">
    <text evidence="1">The sequence shown here is derived from an EMBL/GenBank/DDBJ whole genome shotgun (WGS) entry which is preliminary data.</text>
</comment>
<name>A0AB37ZY46_9LACT</name>
<dbReference type="RefSeq" id="WP_086986774.1">
    <property type="nucleotide sequence ID" value="NZ_FJNA01000002.1"/>
</dbReference>
<dbReference type="Proteomes" id="UP000199042">
    <property type="component" value="Unassembled WGS sequence"/>
</dbReference>
<proteinExistence type="predicted"/>
<dbReference type="AlphaFoldDB" id="A0AB37ZY46"/>
<gene>
    <name evidence="1" type="ORF">SAMN04488525_101713</name>
</gene>
<accession>A0AB37ZY46</accession>
<evidence type="ECO:0000313" key="1">
    <source>
        <dbReference type="EMBL" id="SDZ95422.1"/>
    </source>
</evidence>
<evidence type="ECO:0000313" key="2">
    <source>
        <dbReference type="Proteomes" id="UP000199042"/>
    </source>
</evidence>
<keyword evidence="2" id="KW-1185">Reference proteome</keyword>
<evidence type="ECO:0008006" key="3">
    <source>
        <dbReference type="Google" id="ProtNLM"/>
    </source>
</evidence>
<reference evidence="1 2" key="1">
    <citation type="submission" date="2016-10" db="EMBL/GenBank/DDBJ databases">
        <authorList>
            <person name="Varghese N."/>
            <person name="Submissions S."/>
        </authorList>
    </citation>
    <scope>NUCLEOTIDE SEQUENCE [LARGE SCALE GENOMIC DNA]</scope>
    <source>
        <strain evidence="1 2">DSM 14526</strain>
    </source>
</reference>
<organism evidence="1 2">
    <name type="scientific">Trichococcus collinsii</name>
    <dbReference type="NCBI Taxonomy" id="157076"/>
    <lineage>
        <taxon>Bacteria</taxon>
        <taxon>Bacillati</taxon>
        <taxon>Bacillota</taxon>
        <taxon>Bacilli</taxon>
        <taxon>Lactobacillales</taxon>
        <taxon>Carnobacteriaceae</taxon>
        <taxon>Trichococcus</taxon>
    </lineage>
</organism>
<sequence>MKTDITKQVEHALWVKNRKMGTFGCFEVSIGFNGDYRGGVERVDFITYNTKGEVYCYEIKVSKSDFNSLAKKTFIGDFNYYVMPQTLWDELSKDKDFRWSLYDVGVYTIYDNRSLGLTCVKPAKRKQVSVGMKAVVLESMVRSLNREVSKLYKINPPWEREDGAGCEFLKD</sequence>